<reference evidence="2 3" key="1">
    <citation type="journal article" date="2014" name="Curr. Biol.">
        <title>The genome of the clonal raider ant Cerapachys biroi.</title>
        <authorList>
            <person name="Oxley P.R."/>
            <person name="Ji L."/>
            <person name="Fetter-Pruneda I."/>
            <person name="McKenzie S.K."/>
            <person name="Li C."/>
            <person name="Hu H."/>
            <person name="Zhang G."/>
            <person name="Kronauer D.J."/>
        </authorList>
    </citation>
    <scope>NUCLEOTIDE SEQUENCE [LARGE SCALE GENOMIC DNA]</scope>
</reference>
<dbReference type="AlphaFoldDB" id="A0A026VXB9"/>
<evidence type="ECO:0000313" key="3">
    <source>
        <dbReference type="Proteomes" id="UP000053097"/>
    </source>
</evidence>
<feature type="region of interest" description="Disordered" evidence="1">
    <location>
        <begin position="28"/>
        <end position="55"/>
    </location>
</feature>
<evidence type="ECO:0000256" key="1">
    <source>
        <dbReference type="SAM" id="MobiDB-lite"/>
    </source>
</evidence>
<feature type="region of interest" description="Disordered" evidence="1">
    <location>
        <begin position="123"/>
        <end position="165"/>
    </location>
</feature>
<accession>A0A026VXB9</accession>
<feature type="compositionally biased region" description="Basic and acidic residues" evidence="1">
    <location>
        <begin position="44"/>
        <end position="55"/>
    </location>
</feature>
<sequence length="165" mass="18861">MKFLEQSAKTMPRVAAWGCAYRERSAPKPITRPRYPFSSSSRTSDIDERDRVNGKRDEDHIGTVLRVHARIITRSINSSIARESVLLYLRESLGPRGPEEARLPEVLPRKSLKQITRITATKFQSRPRCNQPRPDRNSAAERPGESLPDRENRNWDTQVIPGGFP</sequence>
<name>A0A026VXB9_OOCBI</name>
<gene>
    <name evidence="2" type="ORF">X777_13807</name>
</gene>
<dbReference type="EMBL" id="KK107628">
    <property type="protein sequence ID" value="EZA48417.1"/>
    <property type="molecule type" value="Genomic_DNA"/>
</dbReference>
<organism evidence="2 3">
    <name type="scientific">Ooceraea biroi</name>
    <name type="common">Clonal raider ant</name>
    <name type="synonym">Cerapachys biroi</name>
    <dbReference type="NCBI Taxonomy" id="2015173"/>
    <lineage>
        <taxon>Eukaryota</taxon>
        <taxon>Metazoa</taxon>
        <taxon>Ecdysozoa</taxon>
        <taxon>Arthropoda</taxon>
        <taxon>Hexapoda</taxon>
        <taxon>Insecta</taxon>
        <taxon>Pterygota</taxon>
        <taxon>Neoptera</taxon>
        <taxon>Endopterygota</taxon>
        <taxon>Hymenoptera</taxon>
        <taxon>Apocrita</taxon>
        <taxon>Aculeata</taxon>
        <taxon>Formicoidea</taxon>
        <taxon>Formicidae</taxon>
        <taxon>Dorylinae</taxon>
        <taxon>Ooceraea</taxon>
    </lineage>
</organism>
<protein>
    <submittedName>
        <fullName evidence="2">Uncharacterized protein</fullName>
    </submittedName>
</protein>
<proteinExistence type="predicted"/>
<keyword evidence="3" id="KW-1185">Reference proteome</keyword>
<feature type="compositionally biased region" description="Basic and acidic residues" evidence="1">
    <location>
        <begin position="133"/>
        <end position="154"/>
    </location>
</feature>
<evidence type="ECO:0000313" key="2">
    <source>
        <dbReference type="EMBL" id="EZA48417.1"/>
    </source>
</evidence>
<dbReference type="Proteomes" id="UP000053097">
    <property type="component" value="Unassembled WGS sequence"/>
</dbReference>